<sequence>MQVETWQRTTQEVQAKLDATQSEKEWVKSQLNSWKQTAEEMQLELDRSRSKLKQAQSQLDRSGFPIGKS</sequence>
<evidence type="ECO:0000313" key="3">
    <source>
        <dbReference type="Proteomes" id="UP000226442"/>
    </source>
</evidence>
<keyword evidence="3" id="KW-1185">Reference proteome</keyword>
<protein>
    <submittedName>
        <fullName evidence="2">Uncharacterized protein</fullName>
    </submittedName>
</protein>
<accession>A0A2G4F6K5</accession>
<name>A0A2G4F6K5_9CYAN</name>
<dbReference type="AlphaFoldDB" id="A0A2G4F6K5"/>
<gene>
    <name evidence="2" type="ORF">CP500_000355</name>
</gene>
<proteinExistence type="predicted"/>
<organism evidence="2 3">
    <name type="scientific">Tychonema bourrellyi FEM_GT703</name>
    <dbReference type="NCBI Taxonomy" id="2040638"/>
    <lineage>
        <taxon>Bacteria</taxon>
        <taxon>Bacillati</taxon>
        <taxon>Cyanobacteriota</taxon>
        <taxon>Cyanophyceae</taxon>
        <taxon>Oscillatoriophycideae</taxon>
        <taxon>Oscillatoriales</taxon>
        <taxon>Microcoleaceae</taxon>
        <taxon>Tychonema</taxon>
    </lineage>
</organism>
<evidence type="ECO:0000256" key="1">
    <source>
        <dbReference type="SAM" id="MobiDB-lite"/>
    </source>
</evidence>
<feature type="region of interest" description="Disordered" evidence="1">
    <location>
        <begin position="45"/>
        <end position="69"/>
    </location>
</feature>
<reference evidence="2" key="1">
    <citation type="submission" date="2017-10" db="EMBL/GenBank/DDBJ databases">
        <title>Draft genome sequence of the planktic cyanobacteria Tychonema bourrellyi isolated from alpine lentic freshwater.</title>
        <authorList>
            <person name="Tett A."/>
            <person name="Armanini F."/>
            <person name="Asnicar F."/>
            <person name="Boscaini A."/>
            <person name="Pasolli E."/>
            <person name="Zolfo M."/>
            <person name="Donati C."/>
            <person name="Salmaso N."/>
            <person name="Segata N."/>
        </authorList>
    </citation>
    <scope>NUCLEOTIDE SEQUENCE</scope>
    <source>
        <strain evidence="2">FEM_GT703</strain>
    </source>
</reference>
<dbReference type="Proteomes" id="UP000226442">
    <property type="component" value="Unassembled WGS sequence"/>
</dbReference>
<dbReference type="EMBL" id="NXIB02000001">
    <property type="protein sequence ID" value="PHX57423.1"/>
    <property type="molecule type" value="Genomic_DNA"/>
</dbReference>
<feature type="region of interest" description="Disordered" evidence="1">
    <location>
        <begin position="1"/>
        <end position="22"/>
    </location>
</feature>
<feature type="compositionally biased region" description="Polar residues" evidence="1">
    <location>
        <begin position="1"/>
        <end position="13"/>
    </location>
</feature>
<comment type="caution">
    <text evidence="2">The sequence shown here is derived from an EMBL/GenBank/DDBJ whole genome shotgun (WGS) entry which is preliminary data.</text>
</comment>
<evidence type="ECO:0000313" key="2">
    <source>
        <dbReference type="EMBL" id="PHX57423.1"/>
    </source>
</evidence>